<comment type="caution">
    <text evidence="1">The sequence shown here is derived from an EMBL/GenBank/DDBJ whole genome shotgun (WGS) entry which is preliminary data.</text>
</comment>
<dbReference type="PANTHER" id="PTHR40056">
    <property type="entry name" value="HYPOTHETICAL CYTOSOLIC PROTEIN"/>
    <property type="match status" value="1"/>
</dbReference>
<organism evidence="1 2">
    <name type="scientific">Enterococcus faecalis TX4248</name>
    <dbReference type="NCBI Taxonomy" id="749495"/>
    <lineage>
        <taxon>Bacteria</taxon>
        <taxon>Bacillati</taxon>
        <taxon>Bacillota</taxon>
        <taxon>Bacilli</taxon>
        <taxon>Lactobacillales</taxon>
        <taxon>Enterococcaceae</taxon>
        <taxon>Enterococcus</taxon>
    </lineage>
</organism>
<dbReference type="AlphaFoldDB" id="A0A125W8E9"/>
<dbReference type="PANTHER" id="PTHR40056:SF1">
    <property type="entry name" value="DUF1836 DOMAIN-CONTAINING PROTEIN"/>
    <property type="match status" value="1"/>
</dbReference>
<dbReference type="InterPro" id="IPR014975">
    <property type="entry name" value="DUF1836"/>
</dbReference>
<name>A0A125W8E9_ENTFL</name>
<dbReference type="Proteomes" id="UP000004846">
    <property type="component" value="Unassembled WGS sequence"/>
</dbReference>
<dbReference type="Pfam" id="PF08876">
    <property type="entry name" value="DUF1836"/>
    <property type="match status" value="1"/>
</dbReference>
<gene>
    <name evidence="1" type="ORF">HMPREF9498_00831</name>
</gene>
<accession>A0A125W8E9</accession>
<evidence type="ECO:0008006" key="3">
    <source>
        <dbReference type="Google" id="ProtNLM"/>
    </source>
</evidence>
<protein>
    <recommendedName>
        <fullName evidence="3">Fatty acid-binding protein DegV</fullName>
    </recommendedName>
</protein>
<dbReference type="HOGENOM" id="CLU_085303_1_1_9"/>
<proteinExistence type="predicted"/>
<sequence length="195" mass="22696">MVRRDFMDEIEKSLQDWGQQLENVHLPRWHELPDIELYMDQVITLIEKYLSPLITLEKHTLLTSSMVNNYVKHGLIPAPVKKRYNQKHLAFLIAITLLKQVLTLPEIKQGILFQGATVGIREAYNLFCQEQERAIYVIAAQAQEKEVQAKSQEPMGIEYLAVKAATMSFATKMFSEKVIELEQEYLKEMDEMTHE</sequence>
<dbReference type="EMBL" id="AEBR01000024">
    <property type="protein sequence ID" value="EFM83557.1"/>
    <property type="molecule type" value="Genomic_DNA"/>
</dbReference>
<reference evidence="2" key="1">
    <citation type="submission" date="2010-07" db="EMBL/GenBank/DDBJ databases">
        <authorList>
            <person name="Weinstock G."/>
            <person name="Sodergren E."/>
            <person name="Clifton S."/>
            <person name="Fulton L."/>
            <person name="Fulton B."/>
            <person name="Courtney L."/>
            <person name="Fronick C."/>
            <person name="Harrison M."/>
            <person name="Strong C."/>
            <person name="Farmer C."/>
            <person name="Delahaunty K."/>
            <person name="Markovic C."/>
            <person name="Hall O."/>
            <person name="Minx P."/>
            <person name="Tomlinson C."/>
            <person name="Mitreva M."/>
            <person name="Hou S."/>
            <person name="Chen J."/>
            <person name="Wollam A."/>
            <person name="Pepin K.H."/>
            <person name="Johnson M."/>
            <person name="Bhonagiri V."/>
            <person name="Zhang X."/>
            <person name="Suruliraj S."/>
            <person name="Warren W."/>
            <person name="Chinwalla A."/>
            <person name="Mardis E.R."/>
            <person name="Wilson R.K."/>
        </authorList>
    </citation>
    <scope>NUCLEOTIDE SEQUENCE [LARGE SCALE GENOMIC DNA]</scope>
    <source>
        <strain evidence="2">TX4248</strain>
    </source>
</reference>
<evidence type="ECO:0000313" key="1">
    <source>
        <dbReference type="EMBL" id="EFM83557.1"/>
    </source>
</evidence>
<evidence type="ECO:0000313" key="2">
    <source>
        <dbReference type="Proteomes" id="UP000004846"/>
    </source>
</evidence>